<dbReference type="AlphaFoldDB" id="A0A533IC95"/>
<proteinExistence type="predicted"/>
<reference evidence="1 2" key="1">
    <citation type="journal article" date="2017" name="Nat. Commun.">
        <title>In situ click chemistry generation of cyclooxygenase-2 inhibitors.</title>
        <authorList>
            <person name="Bhardwaj A."/>
            <person name="Kaur J."/>
            <person name="Wuest M."/>
            <person name="Wuest F."/>
        </authorList>
    </citation>
    <scope>NUCLEOTIDE SEQUENCE [LARGE SCALE GENOMIC DNA]</scope>
    <source>
        <strain evidence="1">S2_012_000_R3_94</strain>
    </source>
</reference>
<gene>
    <name evidence="1" type="ORF">DI616_02915</name>
</gene>
<dbReference type="Proteomes" id="UP000315344">
    <property type="component" value="Unassembled WGS sequence"/>
</dbReference>
<accession>A0A533IC95</accession>
<comment type="caution">
    <text evidence="1">The sequence shown here is derived from an EMBL/GenBank/DDBJ whole genome shotgun (WGS) entry which is preliminary data.</text>
</comment>
<name>A0A533IC95_PARDE</name>
<sequence length="63" mass="6683">MVYEHPLPLTKPAVPSRLAQPDLDWADRSSACAQSDHVNAAHLAEIAEGLFELKAINSATASG</sequence>
<evidence type="ECO:0000313" key="1">
    <source>
        <dbReference type="EMBL" id="TKW68077.1"/>
    </source>
</evidence>
<evidence type="ECO:0000313" key="2">
    <source>
        <dbReference type="Proteomes" id="UP000315344"/>
    </source>
</evidence>
<organism evidence="1 2">
    <name type="scientific">Paracoccus denitrificans</name>
    <dbReference type="NCBI Taxonomy" id="266"/>
    <lineage>
        <taxon>Bacteria</taxon>
        <taxon>Pseudomonadati</taxon>
        <taxon>Pseudomonadota</taxon>
        <taxon>Alphaproteobacteria</taxon>
        <taxon>Rhodobacterales</taxon>
        <taxon>Paracoccaceae</taxon>
        <taxon>Paracoccus</taxon>
    </lineage>
</organism>
<protein>
    <submittedName>
        <fullName evidence="1">Uncharacterized protein</fullName>
    </submittedName>
</protein>
<dbReference type="EMBL" id="VAFL01000002">
    <property type="protein sequence ID" value="TKW68077.1"/>
    <property type="molecule type" value="Genomic_DNA"/>
</dbReference>